<dbReference type="GO" id="GO:0045039">
    <property type="term" value="P:protein insertion into mitochondrial inner membrane"/>
    <property type="evidence" value="ECO:0007669"/>
    <property type="project" value="TreeGrafter"/>
</dbReference>
<name>A0A7M7G939_APIME</name>
<keyword evidence="2" id="KW-1185">Reference proteome</keyword>
<accession>A0A8B6XG77</accession>
<dbReference type="EnsemblMetazoa" id="XM_001123223">
    <property type="protein sequence ID" value="XP_001123223"/>
    <property type="gene ID" value="LOC727515"/>
</dbReference>
<dbReference type="Proteomes" id="UP000005203">
    <property type="component" value="Linkage group LG2"/>
</dbReference>
<organism evidence="1">
    <name type="scientific">Apis mellifera</name>
    <name type="common">Honeybee</name>
    <dbReference type="NCBI Taxonomy" id="7460"/>
    <lineage>
        <taxon>Eukaryota</taxon>
        <taxon>Metazoa</taxon>
        <taxon>Ecdysozoa</taxon>
        <taxon>Arthropoda</taxon>
        <taxon>Hexapoda</taxon>
        <taxon>Insecta</taxon>
        <taxon>Pterygota</taxon>
        <taxon>Neoptera</taxon>
        <taxon>Endopterygota</taxon>
        <taxon>Hymenoptera</taxon>
        <taxon>Apocrita</taxon>
        <taxon>Aculeata</taxon>
        <taxon>Apoidea</taxon>
        <taxon>Anthophila</taxon>
        <taxon>Apidae</taxon>
        <taxon>Apis</taxon>
    </lineage>
</organism>
<accession>A0A7M7G939</accession>
<dbReference type="PANTHER" id="PTHR21435:SF1">
    <property type="entry name" value="MITOCHONDRIAL IMPORT INNER MEMBRANE TRANSLOCASE SUBUNIT TIM29"/>
    <property type="match status" value="1"/>
</dbReference>
<dbReference type="InterPro" id="IPR019322">
    <property type="entry name" value="TIMM29"/>
</dbReference>
<dbReference type="PANTHER" id="PTHR21435">
    <property type="entry name" value="MITOCHONDRIAL IMPORT INNER MEMBRANE TRANSLOCASE SUBUNIT TIM29"/>
    <property type="match status" value="1"/>
</dbReference>
<dbReference type="GO" id="GO:0042721">
    <property type="term" value="C:TIM22 mitochondrial import inner membrane insertion complex"/>
    <property type="evidence" value="ECO:0007669"/>
    <property type="project" value="InterPro"/>
</dbReference>
<protein>
    <submittedName>
        <fullName evidence="3">Mitochondrial import inner membrane translocase subunit Tim29</fullName>
    </submittedName>
</protein>
<evidence type="ECO:0000313" key="1">
    <source>
        <dbReference type="EnsemblMetazoa" id="XP_001123223"/>
    </source>
</evidence>
<reference evidence="3" key="2">
    <citation type="submission" date="2025-04" db="UniProtKB">
        <authorList>
            <consortium name="RefSeq"/>
        </authorList>
    </citation>
    <scope>IDENTIFICATION</scope>
    <source>
        <strain evidence="3">DH4</strain>
        <tissue evidence="3">Whole body</tissue>
    </source>
</reference>
<gene>
    <name evidence="3" type="primary">LOC727515</name>
</gene>
<evidence type="ECO:0000313" key="2">
    <source>
        <dbReference type="Proteomes" id="UP000005203"/>
    </source>
</evidence>
<dbReference type="KEGG" id="ame:727515"/>
<dbReference type="Pfam" id="PF10171">
    <property type="entry name" value="Tim29"/>
    <property type="match status" value="1"/>
</dbReference>
<dbReference type="RefSeq" id="XP_001123223.3">
    <property type="nucleotide sequence ID" value="XM_001123223.4"/>
</dbReference>
<evidence type="ECO:0000313" key="3">
    <source>
        <dbReference type="RefSeq" id="XP_001123223.3"/>
    </source>
</evidence>
<reference evidence="1" key="1">
    <citation type="submission" date="2021-01" db="UniProtKB">
        <authorList>
            <consortium name="EnsemblMetazoa"/>
        </authorList>
    </citation>
    <scope>IDENTIFICATION</scope>
    <source>
        <strain evidence="1">DH4</strain>
    </source>
</reference>
<dbReference type="AlphaFoldDB" id="A0A7M7G939"/>
<dbReference type="GeneID" id="727515"/>
<proteinExistence type="predicted"/>
<sequence length="212" mass="25618">MNMNYNYFTQFQKYKFTLKLINPIYNVLNKTKNFKIPEKLKGTFLERWGIYWKNLYIDYKESALGATKDCKEHPIRTSIYFSLLASCVYLYRHNPDECTFKENLLQNTMKIMQVGEAIRNPISEHYVKWLGQCYNEGIVRRMNLGIISLIWLDDYDNMCSLYKTVCPYLKIQYLTFHKRVIDFGLLDKWWILENKMKDYDVNETEFSNVNYK</sequence>
<dbReference type="OrthoDB" id="5970620at2759"/>